<reference evidence="3 4" key="1">
    <citation type="submission" date="2020-01" db="EMBL/GenBank/DDBJ databases">
        <authorList>
            <person name="Kim M.K."/>
        </authorList>
    </citation>
    <scope>NUCLEOTIDE SEQUENCE [LARGE SCALE GENOMIC DNA]</scope>
    <source>
        <strain evidence="3 4">172606-1</strain>
    </source>
</reference>
<dbReference type="PROSITE" id="PS52050">
    <property type="entry name" value="WYL"/>
    <property type="match status" value="1"/>
</dbReference>
<dbReference type="InterPro" id="IPR057727">
    <property type="entry name" value="WCX_dom"/>
</dbReference>
<dbReference type="RefSeq" id="WP_162445493.1">
    <property type="nucleotide sequence ID" value="NZ_CP048222.1"/>
</dbReference>
<feature type="domain" description="WCX" evidence="2">
    <location>
        <begin position="254"/>
        <end position="330"/>
    </location>
</feature>
<dbReference type="GO" id="GO:0016706">
    <property type="term" value="F:2-oxoglutarate-dependent dioxygenase activity"/>
    <property type="evidence" value="ECO:0007669"/>
    <property type="project" value="UniProtKB-ARBA"/>
</dbReference>
<dbReference type="PANTHER" id="PTHR34580:SF9">
    <property type="entry name" value="SLL5097 PROTEIN"/>
    <property type="match status" value="1"/>
</dbReference>
<dbReference type="Pfam" id="PF05721">
    <property type="entry name" value="PhyH"/>
    <property type="match status" value="1"/>
</dbReference>
<name>A0A6C0GNS8_9BACT</name>
<dbReference type="Gene3D" id="2.60.120.620">
    <property type="entry name" value="q2cbj1_9rhob like domain"/>
    <property type="match status" value="1"/>
</dbReference>
<dbReference type="Pfam" id="PF25583">
    <property type="entry name" value="WCX"/>
    <property type="match status" value="1"/>
</dbReference>
<dbReference type="SUPFAM" id="SSF51197">
    <property type="entry name" value="Clavaminate synthase-like"/>
    <property type="match status" value="1"/>
</dbReference>
<dbReference type="AlphaFoldDB" id="A0A6C0GNS8"/>
<dbReference type="InterPro" id="IPR026881">
    <property type="entry name" value="WYL_dom"/>
</dbReference>
<evidence type="ECO:0000313" key="4">
    <source>
        <dbReference type="Proteomes" id="UP000480178"/>
    </source>
</evidence>
<accession>A0A6C0GNS8</accession>
<gene>
    <name evidence="3" type="ORF">GXP67_24085</name>
</gene>
<dbReference type="InterPro" id="IPR008775">
    <property type="entry name" value="Phytyl_CoA_dOase-like"/>
</dbReference>
<dbReference type="EMBL" id="CP048222">
    <property type="protein sequence ID" value="QHT69504.1"/>
    <property type="molecule type" value="Genomic_DNA"/>
</dbReference>
<dbReference type="Pfam" id="PF13280">
    <property type="entry name" value="WYL"/>
    <property type="match status" value="1"/>
</dbReference>
<feature type="domain" description="WYL" evidence="1">
    <location>
        <begin position="154"/>
        <end position="222"/>
    </location>
</feature>
<organism evidence="3 4">
    <name type="scientific">Rhodocytophaga rosea</name>
    <dbReference type="NCBI Taxonomy" id="2704465"/>
    <lineage>
        <taxon>Bacteria</taxon>
        <taxon>Pseudomonadati</taxon>
        <taxon>Bacteroidota</taxon>
        <taxon>Cytophagia</taxon>
        <taxon>Cytophagales</taxon>
        <taxon>Rhodocytophagaceae</taxon>
        <taxon>Rhodocytophaga</taxon>
    </lineage>
</organism>
<dbReference type="InterPro" id="IPR051534">
    <property type="entry name" value="CBASS_pafABC_assoc_protein"/>
</dbReference>
<dbReference type="Proteomes" id="UP000480178">
    <property type="component" value="Chromosome"/>
</dbReference>
<evidence type="ECO:0000313" key="3">
    <source>
        <dbReference type="EMBL" id="QHT69504.1"/>
    </source>
</evidence>
<protein>
    <submittedName>
        <fullName evidence="3">WYL domain-containing protein</fullName>
    </submittedName>
</protein>
<evidence type="ECO:0000259" key="2">
    <source>
        <dbReference type="Pfam" id="PF25583"/>
    </source>
</evidence>
<proteinExistence type="predicted"/>
<keyword evidence="4" id="KW-1185">Reference proteome</keyword>
<dbReference type="PANTHER" id="PTHR34580">
    <property type="match status" value="1"/>
</dbReference>
<evidence type="ECO:0000259" key="1">
    <source>
        <dbReference type="Pfam" id="PF13280"/>
    </source>
</evidence>
<dbReference type="KEGG" id="rhoz:GXP67_24085"/>
<sequence>MPVNRNALIRYRTLDNCLRNKYRKYTLEDLIEACSEALYEYEGIDKGVSRRTVQADLQMMRSDKLGYNAPIIVIDKKYYAYEDSDYSITNIPLTDQDLHKLSEVVDILKQFKGFSHFKDLGEMVQRLEDKIYTSKTHQETFIDFEKNDNLKGLEHLTTLYSSIQKKKTLLLSYQSFKARTASSFVFHPYYLKEYRNRWFVMGCKSKKEPLLTLALDRIISIEETDNTFIPCIDIDLSQYFKHVIGVTVNVNQAPVDVVLFFNQNTAPYVLTKPIHHSQKLVETHSNGIVISLHVQHNFELEREILGFGDSVKVLAPESLKRCIKETLTDAMDQYNYEIHNARLENQIKKLTHNGFSILEHVYTRKEMNHVKTQISKHFPPTQDNKPVYAIRNFLQAIPGLQQVLFNQNLKTILSAINPRLFLSKAIYFDKPPQSNWYVAWHQDTTISVKEKIETKGYFGWTKKENIVGVCPPEEILKNTFTLRIHLDDTDEKNGALKVIPGSHNKKLSDDEITLITQNSMPFTCEVGCGGIHLMKPLLLHASSKTVNQKHRRVIHMEFTAADLPNSLEWAEKIVF</sequence>